<reference evidence="6" key="2">
    <citation type="journal article" date="2007" name="Science">
        <title>Draft genome sequence of the sexually transmitted pathogen Trichomonas vaginalis.</title>
        <authorList>
            <person name="Carlton J.M."/>
            <person name="Hirt R.P."/>
            <person name="Silva J.C."/>
            <person name="Delcher A.L."/>
            <person name="Schatz M."/>
            <person name="Zhao Q."/>
            <person name="Wortman J.R."/>
            <person name="Bidwell S.L."/>
            <person name="Alsmark U.C.M."/>
            <person name="Besteiro S."/>
            <person name="Sicheritz-Ponten T."/>
            <person name="Noel C.J."/>
            <person name="Dacks J.B."/>
            <person name="Foster P.G."/>
            <person name="Simillion C."/>
            <person name="Van de Peer Y."/>
            <person name="Miranda-Saavedra D."/>
            <person name="Barton G.J."/>
            <person name="Westrop G.D."/>
            <person name="Mueller S."/>
            <person name="Dessi D."/>
            <person name="Fiori P.L."/>
            <person name="Ren Q."/>
            <person name="Paulsen I."/>
            <person name="Zhang H."/>
            <person name="Bastida-Corcuera F.D."/>
            <person name="Simoes-Barbosa A."/>
            <person name="Brown M.T."/>
            <person name="Hayes R.D."/>
            <person name="Mukherjee M."/>
            <person name="Okumura C.Y."/>
            <person name="Schneider R."/>
            <person name="Smith A.J."/>
            <person name="Vanacova S."/>
            <person name="Villalvazo M."/>
            <person name="Haas B.J."/>
            <person name="Pertea M."/>
            <person name="Feldblyum T.V."/>
            <person name="Utterback T.R."/>
            <person name="Shu C.L."/>
            <person name="Osoegawa K."/>
            <person name="de Jong P.J."/>
            <person name="Hrdy I."/>
            <person name="Horvathova L."/>
            <person name="Zubacova Z."/>
            <person name="Dolezal P."/>
            <person name="Malik S.B."/>
            <person name="Logsdon J.M. Jr."/>
            <person name="Henze K."/>
            <person name="Gupta A."/>
            <person name="Wang C.C."/>
            <person name="Dunne R.L."/>
            <person name="Upcroft J.A."/>
            <person name="Upcroft P."/>
            <person name="White O."/>
            <person name="Salzberg S.L."/>
            <person name="Tang P."/>
            <person name="Chiu C.-H."/>
            <person name="Lee Y.-S."/>
            <person name="Embley T.M."/>
            <person name="Coombs G.H."/>
            <person name="Mottram J.C."/>
            <person name="Tachezy J."/>
            <person name="Fraser-Liggett C.M."/>
            <person name="Johnson P.J."/>
        </authorList>
    </citation>
    <scope>NUCLEOTIDE SEQUENCE [LARGE SCALE GENOMIC DNA]</scope>
    <source>
        <strain evidence="6">G3</strain>
    </source>
</reference>
<dbReference type="eggNOG" id="KOG0183">
    <property type="taxonomic scope" value="Eukaryota"/>
</dbReference>
<dbReference type="FunCoup" id="A2E5C0">
    <property type="interactions" value="539"/>
</dbReference>
<dbReference type="AlphaFoldDB" id="A2E5C0"/>
<reference evidence="6" key="1">
    <citation type="submission" date="2006-10" db="EMBL/GenBank/DDBJ databases">
        <authorList>
            <person name="Amadeo P."/>
            <person name="Zhao Q."/>
            <person name="Wortman J."/>
            <person name="Fraser-Liggett C."/>
            <person name="Carlton J."/>
        </authorList>
    </citation>
    <scope>NUCLEOTIDE SEQUENCE</scope>
    <source>
        <strain evidence="6">G3</strain>
    </source>
</reference>
<keyword evidence="7" id="KW-1185">Reference proteome</keyword>
<dbReference type="FunFam" id="3.60.20.10:FF:000004">
    <property type="entry name" value="Proteasome subunit alpha type-4"/>
    <property type="match status" value="1"/>
</dbReference>
<evidence type="ECO:0000256" key="2">
    <source>
        <dbReference type="ARBA" id="ARBA00022942"/>
    </source>
</evidence>
<dbReference type="SUPFAM" id="SSF56235">
    <property type="entry name" value="N-terminal nucleophile aminohydrolases (Ntn hydrolases)"/>
    <property type="match status" value="1"/>
</dbReference>
<dbReference type="InParanoid" id="A2E5C0"/>
<dbReference type="Pfam" id="PF10584">
    <property type="entry name" value="Proteasome_A_N"/>
    <property type="match status" value="1"/>
</dbReference>
<dbReference type="GO" id="GO:0005634">
    <property type="term" value="C:nucleus"/>
    <property type="evidence" value="ECO:0000318"/>
    <property type="project" value="GO_Central"/>
</dbReference>
<dbReference type="KEGG" id="tva:4770162"/>
<dbReference type="Proteomes" id="UP000001542">
    <property type="component" value="Unassembled WGS sequence"/>
</dbReference>
<evidence type="ECO:0000259" key="5">
    <source>
        <dbReference type="PROSITE" id="PS00388"/>
    </source>
</evidence>
<comment type="similarity">
    <text evidence="3 4">Belongs to the peptidase T1A family.</text>
</comment>
<dbReference type="PROSITE" id="PS51475">
    <property type="entry name" value="PROTEASOME_ALPHA_2"/>
    <property type="match status" value="1"/>
</dbReference>
<dbReference type="RefSeq" id="XP_001324423.1">
    <property type="nucleotide sequence ID" value="XM_001324388.1"/>
</dbReference>
<dbReference type="InterPro" id="IPR029055">
    <property type="entry name" value="Ntn_hydrolases_N"/>
</dbReference>
<dbReference type="InterPro" id="IPR023332">
    <property type="entry name" value="Proteasome_alpha-type"/>
</dbReference>
<evidence type="ECO:0000313" key="7">
    <source>
        <dbReference type="Proteomes" id="UP000001542"/>
    </source>
</evidence>
<dbReference type="PANTHER" id="PTHR11599">
    <property type="entry name" value="PROTEASOME SUBUNIT ALPHA/BETA"/>
    <property type="match status" value="1"/>
</dbReference>
<evidence type="ECO:0000313" key="6">
    <source>
        <dbReference type="EMBL" id="EAY12200.1"/>
    </source>
</evidence>
<dbReference type="VEuPathDB" id="TrichDB:TVAGG3_0475970"/>
<evidence type="ECO:0000256" key="3">
    <source>
        <dbReference type="PROSITE-ProRule" id="PRU00808"/>
    </source>
</evidence>
<comment type="subunit">
    <text evidence="4">The 26S proteasome consists of a 20S proteasome core and two 19S regulatory subunits.</text>
</comment>
<dbReference type="STRING" id="5722.A2E5C0"/>
<dbReference type="OrthoDB" id="3145928at2759"/>
<dbReference type="InterPro" id="IPR050115">
    <property type="entry name" value="Proteasome_alpha"/>
</dbReference>
<dbReference type="InterPro" id="IPR000426">
    <property type="entry name" value="Proteasome_asu_N"/>
</dbReference>
<dbReference type="VEuPathDB" id="TrichDB:TVAG_004060"/>
<proteinExistence type="inferred from homology"/>
<evidence type="ECO:0000256" key="1">
    <source>
        <dbReference type="ARBA" id="ARBA00022490"/>
    </source>
</evidence>
<sequence length="238" mass="26473">MSYDRALTRFSSDGRLFQIEYAAAAAHNGTTVLAIQAPGIIVAAIEKRDMMKLQKQDSSNNMCLLDKHILCAFTGLPADARVLVEKAQFEAQSYRLTFEDAIPIENIARYIATVQLTYTQSGGVRPFGVTTLICGFDPLDKPHIYETLPSGILSEWKARGIGRFGHPVQEYIEKYYVDNLSEDDVKRITIGSLREIADCRPKNMEVAIMKPNSPVVYMSPEEIAGIVKGIDKPDNVNL</sequence>
<dbReference type="Gene3D" id="3.60.20.10">
    <property type="entry name" value="Glutamine Phosphoribosylpyrophosphate, subunit 1, domain 1"/>
    <property type="match status" value="1"/>
</dbReference>
<dbReference type="Pfam" id="PF00227">
    <property type="entry name" value="Proteasome"/>
    <property type="match status" value="1"/>
</dbReference>
<organism evidence="6 7">
    <name type="scientific">Trichomonas vaginalis (strain ATCC PRA-98 / G3)</name>
    <dbReference type="NCBI Taxonomy" id="412133"/>
    <lineage>
        <taxon>Eukaryota</taxon>
        <taxon>Metamonada</taxon>
        <taxon>Parabasalia</taxon>
        <taxon>Trichomonadida</taxon>
        <taxon>Trichomonadidae</taxon>
        <taxon>Trichomonas</taxon>
    </lineage>
</organism>
<dbReference type="GO" id="GO:0005737">
    <property type="term" value="C:cytoplasm"/>
    <property type="evidence" value="ECO:0007669"/>
    <property type="project" value="UniProtKB-SubCell"/>
</dbReference>
<dbReference type="SMART" id="SM00948">
    <property type="entry name" value="Proteasome_A_N"/>
    <property type="match status" value="1"/>
</dbReference>
<dbReference type="EMBL" id="DS113306">
    <property type="protein sequence ID" value="EAY12200.1"/>
    <property type="molecule type" value="Genomic_DNA"/>
</dbReference>
<feature type="domain" description="Proteasome alpha-type subunits" evidence="5">
    <location>
        <begin position="3"/>
        <end position="25"/>
    </location>
</feature>
<dbReference type="GO" id="GO:0043161">
    <property type="term" value="P:proteasome-mediated ubiquitin-dependent protein catabolic process"/>
    <property type="evidence" value="ECO:0000318"/>
    <property type="project" value="GO_Central"/>
</dbReference>
<dbReference type="PROSITE" id="PS00388">
    <property type="entry name" value="PROTEASOME_ALPHA_1"/>
    <property type="match status" value="1"/>
</dbReference>
<keyword evidence="1 4" id="KW-0963">Cytoplasm</keyword>
<dbReference type="GO" id="GO:0019773">
    <property type="term" value="C:proteasome core complex, alpha-subunit complex"/>
    <property type="evidence" value="ECO:0000318"/>
    <property type="project" value="GO_Central"/>
</dbReference>
<keyword evidence="2 3" id="KW-0647">Proteasome</keyword>
<accession>A2E5C0</accession>
<comment type="subcellular location">
    <subcellularLocation>
        <location evidence="4">Cytoplasm</location>
    </subcellularLocation>
    <subcellularLocation>
        <location evidence="4">Nucleus</location>
    </subcellularLocation>
</comment>
<dbReference type="SMR" id="A2E5C0"/>
<evidence type="ECO:0000256" key="4">
    <source>
        <dbReference type="RuleBase" id="RU000551"/>
    </source>
</evidence>
<gene>
    <name evidence="6" type="ORF">TVAG_004060</name>
</gene>
<name>A2E5C0_TRIV3</name>
<protein>
    <recommendedName>
        <fullName evidence="4">Proteasome subunit alpha type</fullName>
    </recommendedName>
</protein>
<keyword evidence="4" id="KW-0539">Nucleus</keyword>
<dbReference type="InterPro" id="IPR001353">
    <property type="entry name" value="Proteasome_sua/b"/>
</dbReference>